<gene>
    <name evidence="1" type="ORF">SAMN04487936_103317</name>
</gene>
<proteinExistence type="predicted"/>
<evidence type="ECO:0000313" key="1">
    <source>
        <dbReference type="EMBL" id="SFJ68383.1"/>
    </source>
</evidence>
<dbReference type="Proteomes" id="UP000183557">
    <property type="component" value="Unassembled WGS sequence"/>
</dbReference>
<dbReference type="RefSeq" id="WP_208601407.1">
    <property type="nucleotide sequence ID" value="NZ_FOSB01000003.1"/>
</dbReference>
<dbReference type="EMBL" id="FOSB01000003">
    <property type="protein sequence ID" value="SFJ68383.1"/>
    <property type="molecule type" value="Genomic_DNA"/>
</dbReference>
<name>A0A1I3TCZ6_HALDA</name>
<organism evidence="1 2">
    <name type="scientific">Halobacillus dabanensis</name>
    <dbReference type="NCBI Taxonomy" id="240302"/>
    <lineage>
        <taxon>Bacteria</taxon>
        <taxon>Bacillati</taxon>
        <taxon>Bacillota</taxon>
        <taxon>Bacilli</taxon>
        <taxon>Bacillales</taxon>
        <taxon>Bacillaceae</taxon>
        <taxon>Halobacillus</taxon>
    </lineage>
</organism>
<sequence length="77" mass="9063">MQKKNSRKKGLPFGSILLPVLLLFLVYLSMKAQLGDGMMSSTSEKRKFRPFLHRFYNMKKKLKHMRSEKTLVNIQMS</sequence>
<protein>
    <submittedName>
        <fullName evidence="1">Uncharacterized protein</fullName>
    </submittedName>
</protein>
<keyword evidence="2" id="KW-1185">Reference proteome</keyword>
<dbReference type="AlphaFoldDB" id="A0A1I3TCZ6"/>
<accession>A0A1I3TCZ6</accession>
<evidence type="ECO:0000313" key="2">
    <source>
        <dbReference type="Proteomes" id="UP000183557"/>
    </source>
</evidence>
<reference evidence="2" key="1">
    <citation type="submission" date="2016-10" db="EMBL/GenBank/DDBJ databases">
        <authorList>
            <person name="Varghese N."/>
            <person name="Submissions S."/>
        </authorList>
    </citation>
    <scope>NUCLEOTIDE SEQUENCE [LARGE SCALE GENOMIC DNA]</scope>
    <source>
        <strain evidence="2">CGMCC 1.3704</strain>
    </source>
</reference>